<dbReference type="InterPro" id="IPR003593">
    <property type="entry name" value="AAA+_ATPase"/>
</dbReference>
<keyword evidence="6 7" id="KW-0472">Membrane</keyword>
<name>A0A6J4KC72_9ACTN</name>
<keyword evidence="4" id="KW-0067">ATP-binding</keyword>
<dbReference type="InterPro" id="IPR027417">
    <property type="entry name" value="P-loop_NTPase"/>
</dbReference>
<dbReference type="SMART" id="SM00382">
    <property type="entry name" value="AAA"/>
    <property type="match status" value="1"/>
</dbReference>
<dbReference type="Pfam" id="PF00005">
    <property type="entry name" value="ABC_tran"/>
    <property type="match status" value="1"/>
</dbReference>
<feature type="domain" description="ABC transporter" evidence="8">
    <location>
        <begin position="340"/>
        <end position="570"/>
    </location>
</feature>
<evidence type="ECO:0000256" key="2">
    <source>
        <dbReference type="ARBA" id="ARBA00022692"/>
    </source>
</evidence>
<dbReference type="PANTHER" id="PTHR24221">
    <property type="entry name" value="ATP-BINDING CASSETTE SUB-FAMILY B"/>
    <property type="match status" value="1"/>
</dbReference>
<dbReference type="InterPro" id="IPR036640">
    <property type="entry name" value="ABC1_TM_sf"/>
</dbReference>
<dbReference type="PROSITE" id="PS50893">
    <property type="entry name" value="ABC_TRANSPORTER_2"/>
    <property type="match status" value="1"/>
</dbReference>
<dbReference type="PANTHER" id="PTHR24221:SF654">
    <property type="entry name" value="ATP-BINDING CASSETTE SUB-FAMILY B MEMBER 6"/>
    <property type="match status" value="1"/>
</dbReference>
<dbReference type="SUPFAM" id="SSF90123">
    <property type="entry name" value="ABC transporter transmembrane region"/>
    <property type="match status" value="1"/>
</dbReference>
<evidence type="ECO:0000256" key="3">
    <source>
        <dbReference type="ARBA" id="ARBA00022741"/>
    </source>
</evidence>
<dbReference type="PROSITE" id="PS00211">
    <property type="entry name" value="ABC_TRANSPORTER_1"/>
    <property type="match status" value="1"/>
</dbReference>
<dbReference type="InterPro" id="IPR039421">
    <property type="entry name" value="Type_1_exporter"/>
</dbReference>
<dbReference type="GO" id="GO:0016887">
    <property type="term" value="F:ATP hydrolysis activity"/>
    <property type="evidence" value="ECO:0007669"/>
    <property type="project" value="InterPro"/>
</dbReference>
<protein>
    <recommendedName>
        <fullName evidence="8">ABC transporter domain-containing protein</fullName>
    </recommendedName>
</protein>
<dbReference type="GO" id="GO:0005886">
    <property type="term" value="C:plasma membrane"/>
    <property type="evidence" value="ECO:0007669"/>
    <property type="project" value="UniProtKB-SubCell"/>
</dbReference>
<sequence>MATPGATAPAGLRSAPRSLLVLLVVLQVLRAVLVPAAAWGTGLVVDQVDAAPGTSAGFALAVFVAALWLGESVGHALDLIRLQVARAVDGAVRSEVRLLLGSAASADLLEDPGFRDDVAQVMATGGARGHEQSIGTAAWAGPGRWFGVLGIVAAAAVLVPLSPVFAAVAVAAMLATRAVLQRTWQQEAETESDGARGQRRTAYWTGLGTGDAVAKEVRIFGMGRWVAERRRAEAEAYLGPRWRAHRTLLRSQLLPAAMALLSGCLVLGVPAWSASTGATTPADLARYVVAGLGLLAMAGDGHLGWHVALGGTLNAALARVRARLQAPQPERTPALAHEPIVLAGVGFRYGDGPAVLADLDLTVAPGEVVAVVGPNGAGKTTLMKLLAGLDAPTAGRTLTPPRGDVAVLFQDFVRYPLSLADNVMLSAPATDDRAGVAEALALAGAADLPATLPAGLDTPLSALFAGGVDLSGGQWQKVALARAVYGARHGRRLLIMDEPTAHLDAGQEADFYDRVVRTLTGTTIVLVSHRLSTVRSADRIVLLDGGRIAEEGSHAALLELDGAYTRMFHLQASRFARTATS</sequence>
<reference evidence="9" key="1">
    <citation type="submission" date="2020-02" db="EMBL/GenBank/DDBJ databases">
        <authorList>
            <person name="Meier V. D."/>
        </authorList>
    </citation>
    <scope>NUCLEOTIDE SEQUENCE</scope>
    <source>
        <strain evidence="9">AVDCRST_MAG48</strain>
    </source>
</reference>
<comment type="subcellular location">
    <subcellularLocation>
        <location evidence="1">Cell membrane</location>
        <topology evidence="1">Multi-pass membrane protein</topology>
    </subcellularLocation>
</comment>
<keyword evidence="2 7" id="KW-0812">Transmembrane</keyword>
<dbReference type="Gene3D" id="1.20.1560.10">
    <property type="entry name" value="ABC transporter type 1, transmembrane domain"/>
    <property type="match status" value="1"/>
</dbReference>
<feature type="transmembrane region" description="Helical" evidence="7">
    <location>
        <begin position="50"/>
        <end position="69"/>
    </location>
</feature>
<feature type="transmembrane region" description="Helical" evidence="7">
    <location>
        <begin position="19"/>
        <end position="38"/>
    </location>
</feature>
<evidence type="ECO:0000256" key="5">
    <source>
        <dbReference type="ARBA" id="ARBA00022989"/>
    </source>
</evidence>
<dbReference type="EMBL" id="CADCTS010000188">
    <property type="protein sequence ID" value="CAA9300925.1"/>
    <property type="molecule type" value="Genomic_DNA"/>
</dbReference>
<evidence type="ECO:0000256" key="6">
    <source>
        <dbReference type="ARBA" id="ARBA00023136"/>
    </source>
</evidence>
<evidence type="ECO:0000256" key="7">
    <source>
        <dbReference type="SAM" id="Phobius"/>
    </source>
</evidence>
<proteinExistence type="predicted"/>
<evidence type="ECO:0000256" key="4">
    <source>
        <dbReference type="ARBA" id="ARBA00022840"/>
    </source>
</evidence>
<dbReference type="InterPro" id="IPR017871">
    <property type="entry name" value="ABC_transporter-like_CS"/>
</dbReference>
<dbReference type="InterPro" id="IPR003439">
    <property type="entry name" value="ABC_transporter-like_ATP-bd"/>
</dbReference>
<dbReference type="AlphaFoldDB" id="A0A6J4KC72"/>
<accession>A0A6J4KC72</accession>
<gene>
    <name evidence="9" type="ORF">AVDCRST_MAG48-1314</name>
</gene>
<feature type="transmembrane region" description="Helical" evidence="7">
    <location>
        <begin position="145"/>
        <end position="175"/>
    </location>
</feature>
<dbReference type="CDD" id="cd03228">
    <property type="entry name" value="ABCC_MRP_Like"/>
    <property type="match status" value="1"/>
</dbReference>
<evidence type="ECO:0000259" key="8">
    <source>
        <dbReference type="PROSITE" id="PS50893"/>
    </source>
</evidence>
<keyword evidence="3" id="KW-0547">Nucleotide-binding</keyword>
<organism evidence="9">
    <name type="scientific">uncultured Friedmanniella sp</name>
    <dbReference type="NCBI Taxonomy" id="335381"/>
    <lineage>
        <taxon>Bacteria</taxon>
        <taxon>Bacillati</taxon>
        <taxon>Actinomycetota</taxon>
        <taxon>Actinomycetes</taxon>
        <taxon>Propionibacteriales</taxon>
        <taxon>Nocardioidaceae</taxon>
        <taxon>Friedmanniella</taxon>
        <taxon>environmental samples</taxon>
    </lineage>
</organism>
<keyword evidence="5 7" id="KW-1133">Transmembrane helix</keyword>
<dbReference type="SUPFAM" id="SSF52540">
    <property type="entry name" value="P-loop containing nucleoside triphosphate hydrolases"/>
    <property type="match status" value="1"/>
</dbReference>
<dbReference type="GO" id="GO:0034040">
    <property type="term" value="F:ATPase-coupled lipid transmembrane transporter activity"/>
    <property type="evidence" value="ECO:0007669"/>
    <property type="project" value="TreeGrafter"/>
</dbReference>
<dbReference type="GO" id="GO:0005524">
    <property type="term" value="F:ATP binding"/>
    <property type="evidence" value="ECO:0007669"/>
    <property type="project" value="UniProtKB-KW"/>
</dbReference>
<evidence type="ECO:0000313" key="9">
    <source>
        <dbReference type="EMBL" id="CAA9300925.1"/>
    </source>
</evidence>
<evidence type="ECO:0000256" key="1">
    <source>
        <dbReference type="ARBA" id="ARBA00004651"/>
    </source>
</evidence>
<dbReference type="Gene3D" id="3.40.50.300">
    <property type="entry name" value="P-loop containing nucleotide triphosphate hydrolases"/>
    <property type="match status" value="1"/>
</dbReference>